<proteinExistence type="inferred from homology"/>
<feature type="region of interest" description="Disordered" evidence="4">
    <location>
        <begin position="88"/>
        <end position="147"/>
    </location>
</feature>
<dbReference type="AlphaFoldDB" id="A0A9W7XRN6"/>
<feature type="compositionally biased region" description="Polar residues" evidence="4">
    <location>
        <begin position="127"/>
        <end position="147"/>
    </location>
</feature>
<evidence type="ECO:0000313" key="6">
    <source>
        <dbReference type="Proteomes" id="UP001145021"/>
    </source>
</evidence>
<evidence type="ECO:0000256" key="2">
    <source>
        <dbReference type="ARBA" id="ARBA00007643"/>
    </source>
</evidence>
<comment type="subcellular location">
    <subcellularLocation>
        <location evidence="1">Nucleus</location>
    </subcellularLocation>
</comment>
<evidence type="ECO:0000313" key="5">
    <source>
        <dbReference type="EMBL" id="KAJ1648089.1"/>
    </source>
</evidence>
<feature type="region of interest" description="Disordered" evidence="4">
    <location>
        <begin position="1"/>
        <end position="76"/>
    </location>
</feature>
<gene>
    <name evidence="5" type="ORF">LPJ64_000625</name>
</gene>
<organism evidence="5 6">
    <name type="scientific">Coemansia asiatica</name>
    <dbReference type="NCBI Taxonomy" id="1052880"/>
    <lineage>
        <taxon>Eukaryota</taxon>
        <taxon>Fungi</taxon>
        <taxon>Fungi incertae sedis</taxon>
        <taxon>Zoopagomycota</taxon>
        <taxon>Kickxellomycotina</taxon>
        <taxon>Kickxellomycetes</taxon>
        <taxon>Kickxellales</taxon>
        <taxon>Kickxellaceae</taxon>
        <taxon>Coemansia</taxon>
    </lineage>
</organism>
<dbReference type="InterPro" id="IPR010756">
    <property type="entry name" value="Tls1-like"/>
</dbReference>
<protein>
    <recommendedName>
        <fullName evidence="7">Hepatocellular carcinoma-associated antigen 59-domain-containing protein</fullName>
    </recommendedName>
</protein>
<accession>A0A9W7XRN6</accession>
<name>A0A9W7XRN6_9FUNG</name>
<evidence type="ECO:0000256" key="3">
    <source>
        <dbReference type="ARBA" id="ARBA00023242"/>
    </source>
</evidence>
<reference evidence="5" key="1">
    <citation type="submission" date="2022-07" db="EMBL/GenBank/DDBJ databases">
        <title>Phylogenomic reconstructions and comparative analyses of Kickxellomycotina fungi.</title>
        <authorList>
            <person name="Reynolds N.K."/>
            <person name="Stajich J.E."/>
            <person name="Barry K."/>
            <person name="Grigoriev I.V."/>
            <person name="Crous P."/>
            <person name="Smith M.E."/>
        </authorList>
    </citation>
    <scope>NUCLEOTIDE SEQUENCE</scope>
    <source>
        <strain evidence="5">NBRC 105413</strain>
    </source>
</reference>
<comment type="similarity">
    <text evidence="2">Belongs to the TLS1 family.</text>
</comment>
<feature type="compositionally biased region" description="Polar residues" evidence="4">
    <location>
        <begin position="100"/>
        <end position="112"/>
    </location>
</feature>
<feature type="compositionally biased region" description="Basic and acidic residues" evidence="4">
    <location>
        <begin position="273"/>
        <end position="283"/>
    </location>
</feature>
<dbReference type="PANTHER" id="PTHR13486">
    <property type="entry name" value="TELOMERE LENGTH AND SILENCING PROTEIN 1 TLS1 FAMILY MEMBER"/>
    <property type="match status" value="1"/>
</dbReference>
<dbReference type="Proteomes" id="UP001145021">
    <property type="component" value="Unassembled WGS sequence"/>
</dbReference>
<sequence length="296" mass="33249">MPPRRPRNLRTTAKSSLADWDDIPPNNNNDNNSDSKQKSVSPKDATPEQPAVLQADSSNEPTKAQQQQDMSTKIDIDGLRELQRLKRQRQRGLDIHMLGKTSSRNKTPTNPDSKADNNNNNNNNNNISVDDSQNGSQTSRSLSSAFTAQTNKLDADKYMMEYIENEMKRYRGSDDPQTPMSKVPDADDLYQIPDHLRVVEQKPLNEGNVAMAAKMLTSIQEVDLGRDAKIRNIRETDRAVSMLAKSSSSARDPALSDIPSRGSGPPRTKRHADHPDRSSKATDDVVLQRFKKRMRR</sequence>
<feature type="region of interest" description="Disordered" evidence="4">
    <location>
        <begin position="241"/>
        <end position="296"/>
    </location>
</feature>
<dbReference type="GO" id="GO:0000398">
    <property type="term" value="P:mRNA splicing, via spliceosome"/>
    <property type="evidence" value="ECO:0007669"/>
    <property type="project" value="TreeGrafter"/>
</dbReference>
<evidence type="ECO:0000256" key="1">
    <source>
        <dbReference type="ARBA" id="ARBA00004123"/>
    </source>
</evidence>
<feature type="compositionally biased region" description="Polar residues" evidence="4">
    <location>
        <begin position="55"/>
        <end position="71"/>
    </location>
</feature>
<keyword evidence="6" id="KW-1185">Reference proteome</keyword>
<dbReference type="Pfam" id="PF07052">
    <property type="entry name" value="Hep_59"/>
    <property type="match status" value="1"/>
</dbReference>
<dbReference type="PANTHER" id="PTHR13486:SF2">
    <property type="entry name" value="SPLICING FACTOR C9ORF78"/>
    <property type="match status" value="1"/>
</dbReference>
<comment type="caution">
    <text evidence="5">The sequence shown here is derived from an EMBL/GenBank/DDBJ whole genome shotgun (WGS) entry which is preliminary data.</text>
</comment>
<evidence type="ECO:0008006" key="7">
    <source>
        <dbReference type="Google" id="ProtNLM"/>
    </source>
</evidence>
<dbReference type="EMBL" id="JANBOH010000012">
    <property type="protein sequence ID" value="KAJ1648089.1"/>
    <property type="molecule type" value="Genomic_DNA"/>
</dbReference>
<dbReference type="GO" id="GO:0005681">
    <property type="term" value="C:spliceosomal complex"/>
    <property type="evidence" value="ECO:0007669"/>
    <property type="project" value="TreeGrafter"/>
</dbReference>
<evidence type="ECO:0000256" key="4">
    <source>
        <dbReference type="SAM" id="MobiDB-lite"/>
    </source>
</evidence>
<keyword evidence="3" id="KW-0539">Nucleus</keyword>
<feature type="compositionally biased region" description="Low complexity" evidence="4">
    <location>
        <begin position="24"/>
        <end position="34"/>
    </location>
</feature>
<feature type="compositionally biased region" description="Low complexity" evidence="4">
    <location>
        <begin position="117"/>
        <end position="126"/>
    </location>
</feature>